<reference evidence="2 3" key="1">
    <citation type="journal article" date="2015" name="Nature">
        <title>rRNA introns, odd ribosomes, and small enigmatic genomes across a large radiation of phyla.</title>
        <authorList>
            <person name="Brown C.T."/>
            <person name="Hug L.A."/>
            <person name="Thomas B.C."/>
            <person name="Sharon I."/>
            <person name="Castelle C.J."/>
            <person name="Singh A."/>
            <person name="Wilkins M.J."/>
            <person name="Williams K.H."/>
            <person name="Banfield J.F."/>
        </authorList>
    </citation>
    <scope>NUCLEOTIDE SEQUENCE [LARGE SCALE GENOMIC DNA]</scope>
</reference>
<comment type="caution">
    <text evidence="2">The sequence shown here is derived from an EMBL/GenBank/DDBJ whole genome shotgun (WGS) entry which is preliminary data.</text>
</comment>
<sequence length="69" mass="7362">MANSFYCNLGVVLLCCNKILVFCQKGGRMFAGLEQIVEVIVVAVAIAIIAAAIIDLKETRSSENGSGER</sequence>
<name>A0A0G0YSF8_9BACT</name>
<evidence type="ECO:0000313" key="3">
    <source>
        <dbReference type="Proteomes" id="UP000034516"/>
    </source>
</evidence>
<gene>
    <name evidence="2" type="ORF">UV02_C0064G0008</name>
</gene>
<proteinExistence type="predicted"/>
<keyword evidence="1" id="KW-0472">Membrane</keyword>
<dbReference type="AlphaFoldDB" id="A0A0G0YSF8"/>
<protein>
    <submittedName>
        <fullName evidence="2">Uncharacterized protein</fullName>
    </submittedName>
</protein>
<dbReference type="Proteomes" id="UP000034516">
    <property type="component" value="Unassembled WGS sequence"/>
</dbReference>
<keyword evidence="1" id="KW-1133">Transmembrane helix</keyword>
<organism evidence="2 3">
    <name type="scientific">Candidatus Kuenenbacteria bacterium GW2011_GWA2_42_15</name>
    <dbReference type="NCBI Taxonomy" id="1618677"/>
    <lineage>
        <taxon>Bacteria</taxon>
        <taxon>Candidatus Kueneniibacteriota</taxon>
    </lineage>
</organism>
<feature type="transmembrane region" description="Helical" evidence="1">
    <location>
        <begin position="36"/>
        <end position="54"/>
    </location>
</feature>
<evidence type="ECO:0000313" key="2">
    <source>
        <dbReference type="EMBL" id="KKS39554.1"/>
    </source>
</evidence>
<dbReference type="EMBL" id="LCCW01000064">
    <property type="protein sequence ID" value="KKS39554.1"/>
    <property type="molecule type" value="Genomic_DNA"/>
</dbReference>
<keyword evidence="1" id="KW-0812">Transmembrane</keyword>
<evidence type="ECO:0000256" key="1">
    <source>
        <dbReference type="SAM" id="Phobius"/>
    </source>
</evidence>
<accession>A0A0G0YSF8</accession>